<evidence type="ECO:0000313" key="2">
    <source>
        <dbReference type="EMBL" id="ACX30993.1"/>
    </source>
</evidence>
<evidence type="ECO:0000256" key="1">
    <source>
        <dbReference type="SAM" id="Phobius"/>
    </source>
</evidence>
<keyword evidence="1" id="KW-0472">Membrane</keyword>
<geneLocation type="mitochondrion" evidence="2"/>
<feature type="transmembrane region" description="Helical" evidence="1">
    <location>
        <begin position="205"/>
        <end position="222"/>
    </location>
</feature>
<feature type="transmembrane region" description="Helical" evidence="1">
    <location>
        <begin position="170"/>
        <end position="199"/>
    </location>
</feature>
<feature type="transmembrane region" description="Helical" evidence="1">
    <location>
        <begin position="137"/>
        <end position="158"/>
    </location>
</feature>
<feature type="transmembrane region" description="Helical" evidence="1">
    <location>
        <begin position="317"/>
        <end position="336"/>
    </location>
</feature>
<feature type="transmembrane region" description="Helical" evidence="1">
    <location>
        <begin position="54"/>
        <end position="74"/>
    </location>
</feature>
<feature type="transmembrane region" description="Helical" evidence="1">
    <location>
        <begin position="266"/>
        <end position="289"/>
    </location>
</feature>
<dbReference type="AlphaFoldDB" id="D1LDS8"/>
<proteinExistence type="predicted"/>
<dbReference type="EMBL" id="GQ903131">
    <property type="protein sequence ID" value="ACX30993.1"/>
    <property type="molecule type" value="Genomic_DNA"/>
</dbReference>
<name>D1LDS8_EUPCR</name>
<gene>
    <name evidence="2" type="primary">NAD2</name>
</gene>
<keyword evidence="1" id="KW-0812">Transmembrane</keyword>
<feature type="transmembrane region" description="Helical" evidence="1">
    <location>
        <begin position="356"/>
        <end position="384"/>
    </location>
</feature>
<feature type="transmembrane region" description="Helical" evidence="1">
    <location>
        <begin position="28"/>
        <end position="47"/>
    </location>
</feature>
<sequence length="390" mass="44799">MFFLFVAGVILFISPLRLRGGLMSEITLLSTWVILFLFFLTSALLTITNLYTLIFFIEFVNLLVFLLLICSYSNQQSHTNTETTSPFILFFWINALSSIVLFLLLLISSQFGWFSMFTQVTGISFLTLSFFKTNWFLLFVFFAFIFIFFLKLGLPPFIFWKLRIFENVPFWFIALYNIPYFLFVLVSLLNIITLLYTILPPAGPFFVFFVFFVFGLFVPLIFSAPNVAYFLTMSSGLTVLFLMLFLSLNTMTAVSADWAVSAISSLYIYLLIYSFIILLLVILFNSLALHLNPNSGSYPLTIFLNHGTTAQKNHFRAYLLFPIINLAGLPPFLVFFCKPKIIVEFFTSGVGYLPLTLVLVFYLFISIFFIIARSGCFFHLPVLFSSLSLK</sequence>
<keyword evidence="1" id="KW-1133">Transmembrane helix</keyword>
<organism evidence="2">
    <name type="scientific">Euplotes crassus</name>
    <dbReference type="NCBI Taxonomy" id="5936"/>
    <lineage>
        <taxon>Eukaryota</taxon>
        <taxon>Sar</taxon>
        <taxon>Alveolata</taxon>
        <taxon>Ciliophora</taxon>
        <taxon>Intramacronucleata</taxon>
        <taxon>Spirotrichea</taxon>
        <taxon>Hypotrichia</taxon>
        <taxon>Euplotida</taxon>
        <taxon>Euplotidae</taxon>
        <taxon>Moneuplotes</taxon>
    </lineage>
</organism>
<feature type="transmembrane region" description="Helical" evidence="1">
    <location>
        <begin position="113"/>
        <end position="131"/>
    </location>
</feature>
<protein>
    <submittedName>
        <fullName evidence="2">NADH dehydrogenase subunit 2</fullName>
    </submittedName>
</protein>
<keyword evidence="2" id="KW-0496">Mitochondrion</keyword>
<accession>D1LDS8</accession>
<feature type="transmembrane region" description="Helical" evidence="1">
    <location>
        <begin position="86"/>
        <end position="106"/>
    </location>
</feature>
<feature type="transmembrane region" description="Helical" evidence="1">
    <location>
        <begin position="227"/>
        <end position="246"/>
    </location>
</feature>
<reference evidence="2" key="1">
    <citation type="journal article" date="2009" name="BMC Genomics">
        <title>The mitochondrial genomes of the ciliates Euplotes minuta and Euplotes crassus.</title>
        <authorList>
            <person name="de Graaf R.M."/>
            <person name="van Alen T.A."/>
            <person name="Dutilh B.E."/>
            <person name="Kuiper J.W."/>
            <person name="van Zoggel H.J."/>
            <person name="Huynh M.B."/>
            <person name="Gortz H.D."/>
            <person name="Huynen M.A."/>
            <person name="Hackstein J.H."/>
        </authorList>
    </citation>
    <scope>NUCLEOTIDE SEQUENCE</scope>
</reference>